<proteinExistence type="predicted"/>
<gene>
    <name evidence="1" type="ORF">Tci_898541</name>
</gene>
<dbReference type="AlphaFoldDB" id="A0A699UT99"/>
<organism evidence="1">
    <name type="scientific">Tanacetum cinerariifolium</name>
    <name type="common">Dalmatian daisy</name>
    <name type="synonym">Chrysanthemum cinerariifolium</name>
    <dbReference type="NCBI Taxonomy" id="118510"/>
    <lineage>
        <taxon>Eukaryota</taxon>
        <taxon>Viridiplantae</taxon>
        <taxon>Streptophyta</taxon>
        <taxon>Embryophyta</taxon>
        <taxon>Tracheophyta</taxon>
        <taxon>Spermatophyta</taxon>
        <taxon>Magnoliopsida</taxon>
        <taxon>eudicotyledons</taxon>
        <taxon>Gunneridae</taxon>
        <taxon>Pentapetalae</taxon>
        <taxon>asterids</taxon>
        <taxon>campanulids</taxon>
        <taxon>Asterales</taxon>
        <taxon>Asteraceae</taxon>
        <taxon>Asteroideae</taxon>
        <taxon>Anthemideae</taxon>
        <taxon>Anthemidinae</taxon>
        <taxon>Tanacetum</taxon>
    </lineage>
</organism>
<protein>
    <submittedName>
        <fullName evidence="1">Uncharacterized protein</fullName>
    </submittedName>
</protein>
<comment type="caution">
    <text evidence="1">The sequence shown here is derived from an EMBL/GenBank/DDBJ whole genome shotgun (WGS) entry which is preliminary data.</text>
</comment>
<reference evidence="1" key="1">
    <citation type="journal article" date="2019" name="Sci. Rep.">
        <title>Draft genome of Tanacetum cinerariifolium, the natural source of mosquito coil.</title>
        <authorList>
            <person name="Yamashiro T."/>
            <person name="Shiraishi A."/>
            <person name="Satake H."/>
            <person name="Nakayama K."/>
        </authorList>
    </citation>
    <scope>NUCLEOTIDE SEQUENCE</scope>
</reference>
<sequence>MIDGCDFKDAIEEGATRIYNVITEAYTEEASTADDVGQFALMGVTSE</sequence>
<dbReference type="EMBL" id="BKCJ011369839">
    <property type="protein sequence ID" value="GFD26572.1"/>
    <property type="molecule type" value="Genomic_DNA"/>
</dbReference>
<name>A0A699UT99_TANCI</name>
<accession>A0A699UT99</accession>
<evidence type="ECO:0000313" key="1">
    <source>
        <dbReference type="EMBL" id="GFD26572.1"/>
    </source>
</evidence>
<feature type="non-terminal residue" evidence="1">
    <location>
        <position position="47"/>
    </location>
</feature>